<dbReference type="OrthoDB" id="9815939at2"/>
<sequence length="235" mass="26172">MATEGKLEKMLILAFDSAKAAETGGTTNAKATFEALINPETYTLEYKVKTADGQGQGTSGAQTKFEYTLPEELTFDFLFDNTGIIDGRPRPEGIHADVDAFRRLLTEYQGSSHEPYHLKLVWGNLVFKGRAIEVGITYKLFNPDGQPVRAVVRVKFKGSIEDEKRAAVEDRRSPDLTHRRLVRPGDNLPLLCFEVYGDPRHYLLVAAANRLDDFRSLSPGQELRFPPVDLAGAGR</sequence>
<evidence type="ECO:0000313" key="2">
    <source>
        <dbReference type="EMBL" id="RYC03513.1"/>
    </source>
</evidence>
<reference evidence="2 3" key="1">
    <citation type="submission" date="2019-01" db="EMBL/GenBank/DDBJ databases">
        <title>Novel species of Nocardioides.</title>
        <authorList>
            <person name="Liu Q."/>
            <person name="Xin Y.-H."/>
        </authorList>
    </citation>
    <scope>NUCLEOTIDE SEQUENCE [LARGE SCALE GENOMIC DNA]</scope>
    <source>
        <strain evidence="2 3">CGMCC 4.6875</strain>
    </source>
</reference>
<dbReference type="AlphaFoldDB" id="A0A4Q2SER9"/>
<dbReference type="EMBL" id="SDWU01000005">
    <property type="protein sequence ID" value="RYC03513.1"/>
    <property type="molecule type" value="Genomic_DNA"/>
</dbReference>
<feature type="domain" description="Contractile injection system tube protein N-terminal" evidence="1">
    <location>
        <begin position="6"/>
        <end position="167"/>
    </location>
</feature>
<dbReference type="InterPro" id="IPR045361">
    <property type="entry name" value="CIS_tube_prot_N"/>
</dbReference>
<protein>
    <submittedName>
        <fullName evidence="2">LysM peptidoglycan-binding domain-containing protein</fullName>
    </submittedName>
</protein>
<accession>A0A4Q2SER9</accession>
<comment type="caution">
    <text evidence="2">The sequence shown here is derived from an EMBL/GenBank/DDBJ whole genome shotgun (WGS) entry which is preliminary data.</text>
</comment>
<dbReference type="Proteomes" id="UP000293291">
    <property type="component" value="Unassembled WGS sequence"/>
</dbReference>
<proteinExistence type="predicted"/>
<organism evidence="2 3">
    <name type="scientific">Nocardioides ganghwensis</name>
    <dbReference type="NCBI Taxonomy" id="252230"/>
    <lineage>
        <taxon>Bacteria</taxon>
        <taxon>Bacillati</taxon>
        <taxon>Actinomycetota</taxon>
        <taxon>Actinomycetes</taxon>
        <taxon>Propionibacteriales</taxon>
        <taxon>Nocardioidaceae</taxon>
        <taxon>Nocardioides</taxon>
    </lineage>
</organism>
<keyword evidence="3" id="KW-1185">Reference proteome</keyword>
<name>A0A4Q2SER9_9ACTN</name>
<evidence type="ECO:0000313" key="3">
    <source>
        <dbReference type="Proteomes" id="UP000293291"/>
    </source>
</evidence>
<gene>
    <name evidence="2" type="ORF">EUA07_05880</name>
</gene>
<evidence type="ECO:0000259" key="1">
    <source>
        <dbReference type="Pfam" id="PF19266"/>
    </source>
</evidence>
<dbReference type="Pfam" id="PF19266">
    <property type="entry name" value="CIS_tube"/>
    <property type="match status" value="1"/>
</dbReference>
<dbReference type="RefSeq" id="WP_129454068.1">
    <property type="nucleotide sequence ID" value="NZ_JACXYX010000008.1"/>
</dbReference>